<dbReference type="PANTHER" id="PTHR34504">
    <property type="entry name" value="ANTITOXIN HICB"/>
    <property type="match status" value="1"/>
</dbReference>
<dbReference type="Proteomes" id="UP000293296">
    <property type="component" value="Chromosome"/>
</dbReference>
<dbReference type="KEGG" id="dcb:C3Y92_18090"/>
<dbReference type="Gene3D" id="3.30.160.250">
    <property type="match status" value="1"/>
</dbReference>
<protein>
    <recommendedName>
        <fullName evidence="1">HicB-like antitoxin of toxin-antitoxin system domain-containing protein</fullName>
    </recommendedName>
</protein>
<dbReference type="PANTHER" id="PTHR34504:SF2">
    <property type="entry name" value="UPF0150 PROTEIN SSL0259"/>
    <property type="match status" value="1"/>
</dbReference>
<evidence type="ECO:0000259" key="1">
    <source>
        <dbReference type="Pfam" id="PF15919"/>
    </source>
</evidence>
<name>A0A4P6HQQ8_9BACT</name>
<dbReference type="OrthoDB" id="9807959at2"/>
<dbReference type="InterPro" id="IPR051404">
    <property type="entry name" value="TA_system_antitoxin"/>
</dbReference>
<keyword evidence="3" id="KW-1185">Reference proteome</keyword>
<gene>
    <name evidence="2" type="ORF">C3Y92_18090</name>
</gene>
<dbReference type="InterPro" id="IPR031807">
    <property type="entry name" value="HicB-like"/>
</dbReference>
<evidence type="ECO:0000313" key="3">
    <source>
        <dbReference type="Proteomes" id="UP000293296"/>
    </source>
</evidence>
<dbReference type="RefSeq" id="WP_129355057.1">
    <property type="nucleotide sequence ID" value="NZ_CP026538.1"/>
</dbReference>
<feature type="domain" description="HicB-like antitoxin of toxin-antitoxin system" evidence="1">
    <location>
        <begin position="11"/>
        <end position="65"/>
    </location>
</feature>
<dbReference type="SUPFAM" id="SSF143100">
    <property type="entry name" value="TTHA1013/TTHA0281-like"/>
    <property type="match status" value="1"/>
</dbReference>
<dbReference type="EMBL" id="CP026538">
    <property type="protein sequence ID" value="QAZ69044.1"/>
    <property type="molecule type" value="Genomic_DNA"/>
</dbReference>
<proteinExistence type="predicted"/>
<reference evidence="2 3" key="1">
    <citation type="submission" date="2018-02" db="EMBL/GenBank/DDBJ databases">
        <title>Genome sequence of Desulfovibrio carbinolicus DSM 3852.</title>
        <authorList>
            <person name="Wilbanks E."/>
            <person name="Skennerton C.T."/>
            <person name="Orphan V.J."/>
        </authorList>
    </citation>
    <scope>NUCLEOTIDE SEQUENCE [LARGE SCALE GENOMIC DNA]</scope>
    <source>
        <strain evidence="2 3">DSM 3852</strain>
    </source>
</reference>
<dbReference type="InterPro" id="IPR035069">
    <property type="entry name" value="TTHA1013/TTHA0281-like"/>
</dbReference>
<organism evidence="2 3">
    <name type="scientific">Solidesulfovibrio carbinolicus</name>
    <dbReference type="NCBI Taxonomy" id="296842"/>
    <lineage>
        <taxon>Bacteria</taxon>
        <taxon>Pseudomonadati</taxon>
        <taxon>Thermodesulfobacteriota</taxon>
        <taxon>Desulfovibrionia</taxon>
        <taxon>Desulfovibrionales</taxon>
        <taxon>Desulfovibrionaceae</taxon>
        <taxon>Solidesulfovibrio</taxon>
    </lineage>
</organism>
<dbReference type="Pfam" id="PF15919">
    <property type="entry name" value="HicB_lk_antitox"/>
    <property type="match status" value="1"/>
</dbReference>
<sequence>MPKNNKHLIILEPTATGFSAYSPDVPGCAATGADEDETRRNMADALAFHIEGLREMGLPVPQPASSSHYVVVAA</sequence>
<dbReference type="AlphaFoldDB" id="A0A4P6HQQ8"/>
<accession>A0A4P6HQQ8</accession>
<evidence type="ECO:0000313" key="2">
    <source>
        <dbReference type="EMBL" id="QAZ69044.1"/>
    </source>
</evidence>